<evidence type="ECO:0000313" key="5">
    <source>
        <dbReference type="Proteomes" id="UP001156682"/>
    </source>
</evidence>
<feature type="domain" description="Gamma-butyrobetaine hydroxylase-like N-terminal" evidence="3">
    <location>
        <begin position="9"/>
        <end position="90"/>
    </location>
</feature>
<dbReference type="InterPro" id="IPR010376">
    <property type="entry name" value="GBBH-like_N"/>
</dbReference>
<evidence type="ECO:0000259" key="3">
    <source>
        <dbReference type="Pfam" id="PF06155"/>
    </source>
</evidence>
<dbReference type="PANTHER" id="PTHR35303">
    <property type="entry name" value="OS02G0197800 PROTEIN"/>
    <property type="match status" value="1"/>
</dbReference>
<dbReference type="Pfam" id="PF06155">
    <property type="entry name" value="GBBH-like_N"/>
    <property type="match status" value="1"/>
</dbReference>
<reference evidence="5" key="1">
    <citation type="journal article" date="2019" name="Int. J. Syst. Evol. Microbiol.">
        <title>The Global Catalogue of Microorganisms (GCM) 10K type strain sequencing project: providing services to taxonomists for standard genome sequencing and annotation.</title>
        <authorList>
            <consortium name="The Broad Institute Genomics Platform"/>
            <consortium name="The Broad Institute Genome Sequencing Center for Infectious Disease"/>
            <person name="Wu L."/>
            <person name="Ma J."/>
        </authorList>
    </citation>
    <scope>NUCLEOTIDE SEQUENCE [LARGE SCALE GENOMIC DNA]</scope>
    <source>
        <strain evidence="5">NBRC 100033</strain>
    </source>
</reference>
<dbReference type="InterPro" id="IPR038492">
    <property type="entry name" value="GBBH-like_N_sf"/>
</dbReference>
<accession>A0ABQ5ZU46</accession>
<organism evidence="4 5">
    <name type="scientific">Marinospirillum insulare</name>
    <dbReference type="NCBI Taxonomy" id="217169"/>
    <lineage>
        <taxon>Bacteria</taxon>
        <taxon>Pseudomonadati</taxon>
        <taxon>Pseudomonadota</taxon>
        <taxon>Gammaproteobacteria</taxon>
        <taxon>Oceanospirillales</taxon>
        <taxon>Oceanospirillaceae</taxon>
        <taxon>Marinospirillum</taxon>
    </lineage>
</organism>
<evidence type="ECO:0000256" key="2">
    <source>
        <dbReference type="ARBA" id="ARBA00023004"/>
    </source>
</evidence>
<evidence type="ECO:0000256" key="1">
    <source>
        <dbReference type="ARBA" id="ARBA00022723"/>
    </source>
</evidence>
<comment type="caution">
    <text evidence="4">The sequence shown here is derived from an EMBL/GenBank/DDBJ whole genome shotgun (WGS) entry which is preliminary data.</text>
</comment>
<keyword evidence="1" id="KW-0479">Metal-binding</keyword>
<protein>
    <submittedName>
        <fullName evidence="4">1-(5-phosphoribosyl)-5-[(5-phosphoribosylamino) methylideneamino] imidazole-4-carboxamide isomerase</fullName>
    </submittedName>
</protein>
<evidence type="ECO:0000313" key="4">
    <source>
        <dbReference type="EMBL" id="GLR62951.1"/>
    </source>
</evidence>
<sequence length="130" mass="14679">MALPQPTKIHYSKTRHCLELHYADGQLVELSAELLRVLSPSAEVQGHGSPKLQVGKKDVRIWKIEPVGRYALKLSFDDGHDTGLFTWDYLWQLGENKEVRWQQYLDQLAAAGESRTPKLIPLAVDAGKKS</sequence>
<dbReference type="PANTHER" id="PTHR35303:SF5">
    <property type="entry name" value="OS02G0197800 PROTEIN"/>
    <property type="match status" value="1"/>
</dbReference>
<dbReference type="Gene3D" id="3.30.2020.30">
    <property type="match status" value="1"/>
</dbReference>
<dbReference type="RefSeq" id="WP_027851627.1">
    <property type="nucleotide sequence ID" value="NZ_BSOR01000008.1"/>
</dbReference>
<dbReference type="Proteomes" id="UP001156682">
    <property type="component" value="Unassembled WGS sequence"/>
</dbReference>
<name>A0ABQ5ZU46_9GAMM</name>
<gene>
    <name evidence="4" type="ORF">GCM10007878_03860</name>
</gene>
<keyword evidence="5" id="KW-1185">Reference proteome</keyword>
<keyword evidence="4" id="KW-0413">Isomerase</keyword>
<dbReference type="GO" id="GO:0016853">
    <property type="term" value="F:isomerase activity"/>
    <property type="evidence" value="ECO:0007669"/>
    <property type="project" value="UniProtKB-KW"/>
</dbReference>
<proteinExistence type="predicted"/>
<dbReference type="EMBL" id="BSOR01000008">
    <property type="protein sequence ID" value="GLR62951.1"/>
    <property type="molecule type" value="Genomic_DNA"/>
</dbReference>
<keyword evidence="2" id="KW-0408">Iron</keyword>